<organism evidence="1 2">
    <name type="scientific">Rhizobium quercicola</name>
    <dbReference type="NCBI Taxonomy" id="2901226"/>
    <lineage>
        <taxon>Bacteria</taxon>
        <taxon>Pseudomonadati</taxon>
        <taxon>Pseudomonadota</taxon>
        <taxon>Alphaproteobacteria</taxon>
        <taxon>Hyphomicrobiales</taxon>
        <taxon>Rhizobiaceae</taxon>
        <taxon>Rhizobium/Agrobacterium group</taxon>
        <taxon>Rhizobium</taxon>
    </lineage>
</organism>
<sequence length="71" mass="8092">MTSHNQPQSLFWVTCKITTDCGTLEFMATDEHDACEQARALYNRNPKLFHHEISAKTSFEAEYAPLEEEGA</sequence>
<dbReference type="Proteomes" id="UP001139089">
    <property type="component" value="Unassembled WGS sequence"/>
</dbReference>
<dbReference type="AlphaFoldDB" id="A0A9X1T3C7"/>
<accession>A0A9X1T3C7</accession>
<evidence type="ECO:0000313" key="2">
    <source>
        <dbReference type="Proteomes" id="UP001139089"/>
    </source>
</evidence>
<dbReference type="EMBL" id="JAJOZR010000022">
    <property type="protein sequence ID" value="MCD7111820.1"/>
    <property type="molecule type" value="Genomic_DNA"/>
</dbReference>
<protein>
    <submittedName>
        <fullName evidence="1">Uncharacterized protein</fullName>
    </submittedName>
</protein>
<keyword evidence="2" id="KW-1185">Reference proteome</keyword>
<evidence type="ECO:0000313" key="1">
    <source>
        <dbReference type="EMBL" id="MCD7111820.1"/>
    </source>
</evidence>
<reference evidence="1" key="1">
    <citation type="submission" date="2021-12" db="EMBL/GenBank/DDBJ databases">
        <authorList>
            <person name="Li Y."/>
        </authorList>
    </citation>
    <scope>NUCLEOTIDE SEQUENCE</scope>
    <source>
        <strain evidence="1">DKSPLA3</strain>
    </source>
</reference>
<name>A0A9X1T3C7_9HYPH</name>
<proteinExistence type="predicted"/>
<gene>
    <name evidence="1" type="ORF">LRX75_22595</name>
</gene>
<comment type="caution">
    <text evidence="1">The sequence shown here is derived from an EMBL/GenBank/DDBJ whole genome shotgun (WGS) entry which is preliminary data.</text>
</comment>
<dbReference type="RefSeq" id="WP_231816839.1">
    <property type="nucleotide sequence ID" value="NZ_JAJOZR010000022.1"/>
</dbReference>